<dbReference type="Proteomes" id="UP000789920">
    <property type="component" value="Unassembled WGS sequence"/>
</dbReference>
<evidence type="ECO:0000313" key="1">
    <source>
        <dbReference type="EMBL" id="CAG8834020.1"/>
    </source>
</evidence>
<accession>A0ACA9SB44</accession>
<proteinExistence type="predicted"/>
<name>A0ACA9SB44_9GLOM</name>
<organism evidence="1 2">
    <name type="scientific">Racocetra persica</name>
    <dbReference type="NCBI Taxonomy" id="160502"/>
    <lineage>
        <taxon>Eukaryota</taxon>
        <taxon>Fungi</taxon>
        <taxon>Fungi incertae sedis</taxon>
        <taxon>Mucoromycota</taxon>
        <taxon>Glomeromycotina</taxon>
        <taxon>Glomeromycetes</taxon>
        <taxon>Diversisporales</taxon>
        <taxon>Gigasporaceae</taxon>
        <taxon>Racocetra</taxon>
    </lineage>
</organism>
<evidence type="ECO:0000313" key="2">
    <source>
        <dbReference type="Proteomes" id="UP000789920"/>
    </source>
</evidence>
<sequence>PMQSSRLKETEFMQLQSSKLKETGSMPLQSSKVDEARFTASDQILINLNEENPPPKPFSFVYESKIFSDLWQIDWKKYLEMDFE</sequence>
<feature type="non-terminal residue" evidence="1">
    <location>
        <position position="1"/>
    </location>
</feature>
<reference evidence="1" key="1">
    <citation type="submission" date="2021-06" db="EMBL/GenBank/DDBJ databases">
        <authorList>
            <person name="Kallberg Y."/>
            <person name="Tangrot J."/>
            <person name="Rosling A."/>
        </authorList>
    </citation>
    <scope>NUCLEOTIDE SEQUENCE</scope>
    <source>
        <strain evidence="1">MA461A</strain>
    </source>
</reference>
<gene>
    <name evidence="1" type="ORF">RPERSI_LOCUS29043</name>
</gene>
<keyword evidence="2" id="KW-1185">Reference proteome</keyword>
<protein>
    <submittedName>
        <fullName evidence="1">7395_t:CDS:1</fullName>
    </submittedName>
</protein>
<dbReference type="EMBL" id="CAJVQC010108007">
    <property type="protein sequence ID" value="CAG8834020.1"/>
    <property type="molecule type" value="Genomic_DNA"/>
</dbReference>
<comment type="caution">
    <text evidence="1">The sequence shown here is derived from an EMBL/GenBank/DDBJ whole genome shotgun (WGS) entry which is preliminary data.</text>
</comment>